<dbReference type="InterPro" id="IPR025714">
    <property type="entry name" value="Methyltranfer_dom"/>
</dbReference>
<evidence type="ECO:0000313" key="2">
    <source>
        <dbReference type="EMBL" id="GLY67886.1"/>
    </source>
</evidence>
<dbReference type="AlphaFoldDB" id="A0A9W6R1L9"/>
<evidence type="ECO:0000259" key="1">
    <source>
        <dbReference type="Pfam" id="PF13847"/>
    </source>
</evidence>
<dbReference type="InterPro" id="IPR029063">
    <property type="entry name" value="SAM-dependent_MTases_sf"/>
</dbReference>
<proteinExistence type="predicted"/>
<dbReference type="EMBL" id="BSTI01000009">
    <property type="protein sequence ID" value="GLY67886.1"/>
    <property type="molecule type" value="Genomic_DNA"/>
</dbReference>
<accession>A0A9W6R1L9</accession>
<evidence type="ECO:0000313" key="3">
    <source>
        <dbReference type="Proteomes" id="UP001165136"/>
    </source>
</evidence>
<dbReference type="Pfam" id="PF13847">
    <property type="entry name" value="Methyltransf_31"/>
    <property type="match status" value="1"/>
</dbReference>
<organism evidence="2 3">
    <name type="scientific">Amycolatopsis taiwanensis</name>
    <dbReference type="NCBI Taxonomy" id="342230"/>
    <lineage>
        <taxon>Bacteria</taxon>
        <taxon>Bacillati</taxon>
        <taxon>Actinomycetota</taxon>
        <taxon>Actinomycetes</taxon>
        <taxon>Pseudonocardiales</taxon>
        <taxon>Pseudonocardiaceae</taxon>
        <taxon>Amycolatopsis</taxon>
    </lineage>
</organism>
<name>A0A9W6R1L9_9PSEU</name>
<dbReference type="Proteomes" id="UP001165136">
    <property type="component" value="Unassembled WGS sequence"/>
</dbReference>
<keyword evidence="3" id="KW-1185">Reference proteome</keyword>
<dbReference type="Gene3D" id="3.40.50.150">
    <property type="entry name" value="Vaccinia Virus protein VP39"/>
    <property type="match status" value="1"/>
</dbReference>
<sequence>MMATTYERRLRRGRRCWDLASATYYRGLERMLAPLNELALKHLELEPGERVIDIGCGTGAGLAVWRDAVGPDGSVLGVDYSPRMLTRAQRVTEAHGWPNVRLQRADIARDSLGDNEFDAAVALSSLSATPDVRAAVEIAHAALRPGGRILVFDMRLIVTGHVFKRAAIRLGRATYRATAGFAGADVIHELQRTFATVAPAFPSGEFGTTISFALAIK</sequence>
<protein>
    <recommendedName>
        <fullName evidence="1">Methyltransferase domain-containing protein</fullName>
    </recommendedName>
</protein>
<dbReference type="SUPFAM" id="SSF53335">
    <property type="entry name" value="S-adenosyl-L-methionine-dependent methyltransferases"/>
    <property type="match status" value="1"/>
</dbReference>
<feature type="domain" description="Methyltransferase" evidence="1">
    <location>
        <begin position="46"/>
        <end position="155"/>
    </location>
</feature>
<dbReference type="RefSeq" id="WP_285488050.1">
    <property type="nucleotide sequence ID" value="NZ_BSTI01000009.1"/>
</dbReference>
<dbReference type="PANTHER" id="PTHR43591">
    <property type="entry name" value="METHYLTRANSFERASE"/>
    <property type="match status" value="1"/>
</dbReference>
<comment type="caution">
    <text evidence="2">The sequence shown here is derived from an EMBL/GenBank/DDBJ whole genome shotgun (WGS) entry which is preliminary data.</text>
</comment>
<gene>
    <name evidence="2" type="ORF">Atai01_45050</name>
</gene>
<dbReference type="CDD" id="cd02440">
    <property type="entry name" value="AdoMet_MTases"/>
    <property type="match status" value="1"/>
</dbReference>
<reference evidence="2" key="1">
    <citation type="submission" date="2023-03" db="EMBL/GenBank/DDBJ databases">
        <title>Amycolatopsis taiwanensis NBRC 103393.</title>
        <authorList>
            <person name="Ichikawa N."/>
            <person name="Sato H."/>
            <person name="Tonouchi N."/>
        </authorList>
    </citation>
    <scope>NUCLEOTIDE SEQUENCE</scope>
    <source>
        <strain evidence="2">NBRC 103393</strain>
    </source>
</reference>